<protein>
    <recommendedName>
        <fullName evidence="11">Spindle pole body component</fullName>
    </recommendedName>
</protein>
<evidence type="ECO:0000256" key="6">
    <source>
        <dbReference type="SAM" id="MobiDB-lite"/>
    </source>
</evidence>
<dbReference type="GO" id="GO:0005874">
    <property type="term" value="C:microtubule"/>
    <property type="evidence" value="ECO:0007669"/>
    <property type="project" value="UniProtKB-KW"/>
</dbReference>
<keyword evidence="5" id="KW-0206">Cytoskeleton</keyword>
<dbReference type="GO" id="GO:0000278">
    <property type="term" value="P:mitotic cell cycle"/>
    <property type="evidence" value="ECO:0007669"/>
    <property type="project" value="TreeGrafter"/>
</dbReference>
<dbReference type="PANTHER" id="PTHR19302">
    <property type="entry name" value="GAMMA TUBULIN COMPLEX PROTEIN"/>
    <property type="match status" value="1"/>
</dbReference>
<name>A0A4S8MXU7_DENBC</name>
<accession>A0A4S8MXU7</accession>
<evidence type="ECO:0000313" key="10">
    <source>
        <dbReference type="Proteomes" id="UP000297245"/>
    </source>
</evidence>
<evidence type="ECO:0000256" key="2">
    <source>
        <dbReference type="ARBA" id="ARBA00010337"/>
    </source>
</evidence>
<reference evidence="9 10" key="1">
    <citation type="journal article" date="2019" name="Nat. Ecol. Evol.">
        <title>Megaphylogeny resolves global patterns of mushroom evolution.</title>
        <authorList>
            <person name="Varga T."/>
            <person name="Krizsan K."/>
            <person name="Foldi C."/>
            <person name="Dima B."/>
            <person name="Sanchez-Garcia M."/>
            <person name="Sanchez-Ramirez S."/>
            <person name="Szollosi G.J."/>
            <person name="Szarkandi J.G."/>
            <person name="Papp V."/>
            <person name="Albert L."/>
            <person name="Andreopoulos W."/>
            <person name="Angelini C."/>
            <person name="Antonin V."/>
            <person name="Barry K.W."/>
            <person name="Bougher N.L."/>
            <person name="Buchanan P."/>
            <person name="Buyck B."/>
            <person name="Bense V."/>
            <person name="Catcheside P."/>
            <person name="Chovatia M."/>
            <person name="Cooper J."/>
            <person name="Damon W."/>
            <person name="Desjardin D."/>
            <person name="Finy P."/>
            <person name="Geml J."/>
            <person name="Haridas S."/>
            <person name="Hughes K."/>
            <person name="Justo A."/>
            <person name="Karasinski D."/>
            <person name="Kautmanova I."/>
            <person name="Kiss B."/>
            <person name="Kocsube S."/>
            <person name="Kotiranta H."/>
            <person name="LaButti K.M."/>
            <person name="Lechner B.E."/>
            <person name="Liimatainen K."/>
            <person name="Lipzen A."/>
            <person name="Lukacs Z."/>
            <person name="Mihaltcheva S."/>
            <person name="Morgado L.N."/>
            <person name="Niskanen T."/>
            <person name="Noordeloos M.E."/>
            <person name="Ohm R.A."/>
            <person name="Ortiz-Santana B."/>
            <person name="Ovrebo C."/>
            <person name="Racz N."/>
            <person name="Riley R."/>
            <person name="Savchenko A."/>
            <person name="Shiryaev A."/>
            <person name="Soop K."/>
            <person name="Spirin V."/>
            <person name="Szebenyi C."/>
            <person name="Tomsovsky M."/>
            <person name="Tulloss R.E."/>
            <person name="Uehling J."/>
            <person name="Grigoriev I.V."/>
            <person name="Vagvolgyi C."/>
            <person name="Papp T."/>
            <person name="Martin F.M."/>
            <person name="Miettinen O."/>
            <person name="Hibbett D.S."/>
            <person name="Nagy L.G."/>
        </authorList>
    </citation>
    <scope>NUCLEOTIDE SEQUENCE [LARGE SCALE GENOMIC DNA]</scope>
    <source>
        <strain evidence="9 10">CBS 962.96</strain>
    </source>
</reference>
<evidence type="ECO:0000256" key="5">
    <source>
        <dbReference type="ARBA" id="ARBA00023212"/>
    </source>
</evidence>
<evidence type="ECO:0000256" key="4">
    <source>
        <dbReference type="ARBA" id="ARBA00022701"/>
    </source>
</evidence>
<evidence type="ECO:0000256" key="1">
    <source>
        <dbReference type="ARBA" id="ARBA00004245"/>
    </source>
</evidence>
<evidence type="ECO:0000313" key="9">
    <source>
        <dbReference type="EMBL" id="THV08233.1"/>
    </source>
</evidence>
<feature type="compositionally biased region" description="Polar residues" evidence="6">
    <location>
        <begin position="1"/>
        <end position="36"/>
    </location>
</feature>
<dbReference type="GO" id="GO:0000922">
    <property type="term" value="C:spindle pole"/>
    <property type="evidence" value="ECO:0007669"/>
    <property type="project" value="InterPro"/>
</dbReference>
<dbReference type="GO" id="GO:0051321">
    <property type="term" value="P:meiotic cell cycle"/>
    <property type="evidence" value="ECO:0007669"/>
    <property type="project" value="TreeGrafter"/>
</dbReference>
<gene>
    <name evidence="9" type="ORF">K435DRAFT_4268</name>
</gene>
<feature type="domain" description="Gamma tubulin complex component protein N-terminal" evidence="8">
    <location>
        <begin position="396"/>
        <end position="782"/>
    </location>
</feature>
<evidence type="ECO:0000259" key="7">
    <source>
        <dbReference type="Pfam" id="PF04130"/>
    </source>
</evidence>
<dbReference type="EMBL" id="ML179035">
    <property type="protein sequence ID" value="THV08233.1"/>
    <property type="molecule type" value="Genomic_DNA"/>
</dbReference>
<feature type="region of interest" description="Disordered" evidence="6">
    <location>
        <begin position="1"/>
        <end position="58"/>
    </location>
</feature>
<comment type="similarity">
    <text evidence="2">Belongs to the TUBGCP family.</text>
</comment>
<dbReference type="GO" id="GO:0000930">
    <property type="term" value="C:gamma-tubulin complex"/>
    <property type="evidence" value="ECO:0007669"/>
    <property type="project" value="UniProtKB-ARBA"/>
</dbReference>
<dbReference type="Pfam" id="PF04130">
    <property type="entry name" value="GCP_C_terminal"/>
    <property type="match status" value="1"/>
</dbReference>
<keyword evidence="3" id="KW-0963">Cytoplasm</keyword>
<dbReference type="InterPro" id="IPR041470">
    <property type="entry name" value="GCP_N"/>
</dbReference>
<evidence type="ECO:0008006" key="11">
    <source>
        <dbReference type="Google" id="ProtNLM"/>
    </source>
</evidence>
<evidence type="ECO:0000256" key="3">
    <source>
        <dbReference type="ARBA" id="ARBA00022490"/>
    </source>
</evidence>
<dbReference type="GO" id="GO:0043015">
    <property type="term" value="F:gamma-tubulin binding"/>
    <property type="evidence" value="ECO:0007669"/>
    <property type="project" value="InterPro"/>
</dbReference>
<dbReference type="Gene3D" id="1.20.120.1900">
    <property type="entry name" value="Gamma-tubulin complex, C-terminal domain"/>
    <property type="match status" value="1"/>
</dbReference>
<dbReference type="GO" id="GO:0051225">
    <property type="term" value="P:spindle assembly"/>
    <property type="evidence" value="ECO:0007669"/>
    <property type="project" value="TreeGrafter"/>
</dbReference>
<sequence>MTLSSNPRPTSRASGRPVSSLSQYPSGSAQSISSLTRPASSSSVRPVSQASHRPKSRQQRIASARLFPLCQALVRNVFADGDTKGEPSKNFEDDSRETVYNNCVDYALKTLGVESSIKAAITFDMESIERMVHGHVEKARIKSSETLATALEESFEKLKVISEQEHDLDSEIKKSSLPSHIQFLLALSSPPTPSTLTYASLYLNEQRNPHPSPESDALTWKKILEEDPYEGEHWIGVPGGLPLPGQKKRRIGDDDLSDLDLDSSPSLSPLNSDDLELNDVDPERSPNLTHEEQPSLPQDPGFEEFVTEEKPLHTTYAYRTEVESLRKKQYWQEDWRMDPEITIQTRGSFDIGVASTLGPTLQRVLPNGSSSASSSSDNPFEILVTSERYIHEQDAVREILMALQGLENTMLELKDGQYTTTRNTPRLLHLSLAAQYSMLQTLGHSCSTIQKLRNFITFVTHFSTRSSLTSGPLPRLRTSGKMTHTLEAFADAIDTEIRGLDCWCANQEEAWLRALGGGLSDSTTSESIFGQPGLVVSLLGIEKAFRDRFEHTFQVLLEVIHEIISESETGIWSIPVRSPSVTTSLLLDRLFFTVQQRLERGDSVTADAVMRVFVRSAEPVWDMIGKWLGKGFNLNGERLEEEFFIQSNGIGLEIGVLGLLDPDFWTDGYYLRDDDSEVLSPGDSDEQLHKSIPCFLRHVATPILQSGKAIGLLKTLDKDVGEGSETSMFRDWDWGSFRSLLTSDLSGDISAVHIPHEDLTAPREVEDLYSVSIGSLEQLIFEKVEPYRLAGGRLLADVVVEECDFWFHLHAMESLYLMRKGDVISDFADGLFSKMDARQDWSDFHFLNTSFGDIVELSNTIGGSKPWVQLSLVRLFYRGDMSKKHSIARTVRAIDGLFLEYAVPFPLTYIFTRQNLQVYDQIFGFLLQIRRAKNVLEKCLARGQDRKTRDRPGLKEFYAMRSRLSWFINTLLNFLTTYVIHTQILKFHDTLKTANSLSFDEMIGLHHEHLGMMQGRCLLQTKTLPLHRAIISILDMSISFSDVFAAFTGDSDVTHDVSSRSLVIKRQRSRRQRRRRRNVVGFSQSIDWGSGSSDSEEFTADVDEIGPEADVSKYDGPTSSFSIEIGETEMGDLDPFSRITKMSTELDGLVKSVQKGVETLAGGTDDEAPAFGVLAFLLEDWDLF</sequence>
<feature type="compositionally biased region" description="Low complexity" evidence="6">
    <location>
        <begin position="37"/>
        <end position="51"/>
    </location>
</feature>
<feature type="compositionally biased region" description="Basic and acidic residues" evidence="6">
    <location>
        <begin position="281"/>
        <end position="293"/>
    </location>
</feature>
<feature type="domain" description="Gamma tubulin complex component C-terminal" evidence="7">
    <location>
        <begin position="808"/>
        <end position="1054"/>
    </location>
</feature>
<dbReference type="InterPro" id="IPR007259">
    <property type="entry name" value="GCP"/>
</dbReference>
<comment type="subcellular location">
    <subcellularLocation>
        <location evidence="1">Cytoplasm</location>
        <location evidence="1">Cytoskeleton</location>
    </subcellularLocation>
</comment>
<dbReference type="GO" id="GO:0007020">
    <property type="term" value="P:microtubule nucleation"/>
    <property type="evidence" value="ECO:0007669"/>
    <property type="project" value="InterPro"/>
</dbReference>
<feature type="region of interest" description="Disordered" evidence="6">
    <location>
        <begin position="235"/>
        <end position="302"/>
    </location>
</feature>
<feature type="compositionally biased region" description="Low complexity" evidence="6">
    <location>
        <begin position="262"/>
        <end position="272"/>
    </location>
</feature>
<keyword evidence="4" id="KW-0493">Microtubule</keyword>
<dbReference type="OrthoDB" id="66546at2759"/>
<dbReference type="InterPro" id="IPR042241">
    <property type="entry name" value="GCP_C_sf"/>
</dbReference>
<dbReference type="GO" id="GO:0005816">
    <property type="term" value="C:spindle pole body"/>
    <property type="evidence" value="ECO:0007669"/>
    <property type="project" value="UniProtKB-ARBA"/>
</dbReference>
<dbReference type="PANTHER" id="PTHR19302:SF33">
    <property type="entry name" value="GAMMA-TUBULIN COMPLEX COMPONENT 5"/>
    <property type="match status" value="1"/>
</dbReference>
<dbReference type="InterPro" id="IPR040457">
    <property type="entry name" value="GCP_C"/>
</dbReference>
<dbReference type="AlphaFoldDB" id="A0A4S8MXU7"/>
<organism evidence="9 10">
    <name type="scientific">Dendrothele bispora (strain CBS 962.96)</name>
    <dbReference type="NCBI Taxonomy" id="1314807"/>
    <lineage>
        <taxon>Eukaryota</taxon>
        <taxon>Fungi</taxon>
        <taxon>Dikarya</taxon>
        <taxon>Basidiomycota</taxon>
        <taxon>Agaricomycotina</taxon>
        <taxon>Agaricomycetes</taxon>
        <taxon>Agaricomycetidae</taxon>
        <taxon>Agaricales</taxon>
        <taxon>Agaricales incertae sedis</taxon>
        <taxon>Dendrothele</taxon>
    </lineage>
</organism>
<evidence type="ECO:0000259" key="8">
    <source>
        <dbReference type="Pfam" id="PF17681"/>
    </source>
</evidence>
<dbReference type="Pfam" id="PF17681">
    <property type="entry name" value="GCP_N_terminal"/>
    <property type="match status" value="1"/>
</dbReference>
<dbReference type="GO" id="GO:0031122">
    <property type="term" value="P:cytoplasmic microtubule organization"/>
    <property type="evidence" value="ECO:0007669"/>
    <property type="project" value="TreeGrafter"/>
</dbReference>
<dbReference type="GO" id="GO:0051011">
    <property type="term" value="F:microtubule minus-end binding"/>
    <property type="evidence" value="ECO:0007669"/>
    <property type="project" value="TreeGrafter"/>
</dbReference>
<dbReference type="Proteomes" id="UP000297245">
    <property type="component" value="Unassembled WGS sequence"/>
</dbReference>
<proteinExistence type="inferred from homology"/>
<keyword evidence="10" id="KW-1185">Reference proteome</keyword>